<name>A0A1J5SGY2_9ZZZZ</name>
<evidence type="ECO:0000313" key="1">
    <source>
        <dbReference type="EMBL" id="OIQ99421.1"/>
    </source>
</evidence>
<reference evidence="1" key="1">
    <citation type="submission" date="2016-10" db="EMBL/GenBank/DDBJ databases">
        <title>Sequence of Gallionella enrichment culture.</title>
        <authorList>
            <person name="Poehlein A."/>
            <person name="Muehling M."/>
            <person name="Daniel R."/>
        </authorList>
    </citation>
    <scope>NUCLEOTIDE SEQUENCE</scope>
</reference>
<dbReference type="AlphaFoldDB" id="A0A1J5SGY2"/>
<organism evidence="1">
    <name type="scientific">mine drainage metagenome</name>
    <dbReference type="NCBI Taxonomy" id="410659"/>
    <lineage>
        <taxon>unclassified sequences</taxon>
        <taxon>metagenomes</taxon>
        <taxon>ecological metagenomes</taxon>
    </lineage>
</organism>
<gene>
    <name evidence="1" type="ORF">GALL_185180</name>
</gene>
<accession>A0A1J5SGY2</accession>
<dbReference type="EMBL" id="MLJW01000106">
    <property type="protein sequence ID" value="OIQ99421.1"/>
    <property type="molecule type" value="Genomic_DNA"/>
</dbReference>
<proteinExistence type="predicted"/>
<comment type="caution">
    <text evidence="1">The sequence shown here is derived from an EMBL/GenBank/DDBJ whole genome shotgun (WGS) entry which is preliminary data.</text>
</comment>
<sequence length="101" mass="11272">MSKKDTLRFKVCVSSGYAEFYEHLKEFGPYYRSRRLLQLAQIGFSLQKGMAISAAIQMPTVTVQTPAEVSSSPRQTHYNFSDDATNQIAGMLDALDTWGTA</sequence>
<protein>
    <submittedName>
        <fullName evidence="1">Uncharacterized protein</fullName>
    </submittedName>
</protein>